<reference evidence="3 4" key="1">
    <citation type="journal article" date="2021" name="Sci. Rep.">
        <title>The genome of the diatom Chaetoceros tenuissimus carries an ancient integrated fragment of an extant virus.</title>
        <authorList>
            <person name="Hongo Y."/>
            <person name="Kimura K."/>
            <person name="Takaki Y."/>
            <person name="Yoshida Y."/>
            <person name="Baba S."/>
            <person name="Kobayashi G."/>
            <person name="Nagasaki K."/>
            <person name="Hano T."/>
            <person name="Tomaru Y."/>
        </authorList>
    </citation>
    <scope>NUCLEOTIDE SEQUENCE [LARGE SCALE GENOMIC DNA]</scope>
    <source>
        <strain evidence="3 4">NIES-3715</strain>
    </source>
</reference>
<evidence type="ECO:0000256" key="2">
    <source>
        <dbReference type="SAM" id="Phobius"/>
    </source>
</evidence>
<dbReference type="EMBL" id="BLLK01000045">
    <property type="protein sequence ID" value="GFH52097.1"/>
    <property type="molecule type" value="Genomic_DNA"/>
</dbReference>
<evidence type="ECO:0008006" key="5">
    <source>
        <dbReference type="Google" id="ProtNLM"/>
    </source>
</evidence>
<feature type="transmembrane region" description="Helical" evidence="2">
    <location>
        <begin position="70"/>
        <end position="93"/>
    </location>
</feature>
<feature type="region of interest" description="Disordered" evidence="1">
    <location>
        <begin position="242"/>
        <end position="328"/>
    </location>
</feature>
<keyword evidence="4" id="KW-1185">Reference proteome</keyword>
<sequence length="328" mass="37540">MTPTHSREIIQHSADEQVYDAPPFGCVYKSLVLSANGIHFIQVVVGMSAVSYAIAISFHKPDPQKAIATILNIFGCLLIASSLAGFLGITKAARCNRISLKMSRWIAPIIGLFHIVLAVLLISEETSFLRYITEKEHQLFLTQKEIDFITTHMDEIYAFLFVAAFVEVLRFYLLSQLRDFFVAYDEEYRRFMLENHALRTAAERRRWQENPRDQETVENNMMEPLLSEVDIESEIFSFQNQSDSSRWWEEPDEEEGGIVDDKNESGGSWMSRVFKGSNHGNDCKEQSNEASSSTHFEPVDASMEHAWSETCEEDEEQNGPDLSWAKED</sequence>
<feature type="transmembrane region" description="Helical" evidence="2">
    <location>
        <begin position="105"/>
        <end position="123"/>
    </location>
</feature>
<comment type="caution">
    <text evidence="3">The sequence shown here is derived from an EMBL/GenBank/DDBJ whole genome shotgun (WGS) entry which is preliminary data.</text>
</comment>
<proteinExistence type="predicted"/>
<evidence type="ECO:0000313" key="3">
    <source>
        <dbReference type="EMBL" id="GFH52097.1"/>
    </source>
</evidence>
<gene>
    <name evidence="3" type="ORF">CTEN210_08573</name>
</gene>
<protein>
    <recommendedName>
        <fullName evidence="5">Transmembrane protein</fullName>
    </recommendedName>
</protein>
<accession>A0AAD3H670</accession>
<organism evidence="3 4">
    <name type="scientific">Chaetoceros tenuissimus</name>
    <dbReference type="NCBI Taxonomy" id="426638"/>
    <lineage>
        <taxon>Eukaryota</taxon>
        <taxon>Sar</taxon>
        <taxon>Stramenopiles</taxon>
        <taxon>Ochrophyta</taxon>
        <taxon>Bacillariophyta</taxon>
        <taxon>Coscinodiscophyceae</taxon>
        <taxon>Chaetocerotophycidae</taxon>
        <taxon>Chaetocerotales</taxon>
        <taxon>Chaetocerotaceae</taxon>
        <taxon>Chaetoceros</taxon>
    </lineage>
</organism>
<keyword evidence="2" id="KW-1133">Transmembrane helix</keyword>
<feature type="transmembrane region" description="Helical" evidence="2">
    <location>
        <begin position="38"/>
        <end position="58"/>
    </location>
</feature>
<dbReference type="Proteomes" id="UP001054902">
    <property type="component" value="Unassembled WGS sequence"/>
</dbReference>
<name>A0AAD3H670_9STRA</name>
<feature type="transmembrane region" description="Helical" evidence="2">
    <location>
        <begin position="156"/>
        <end position="173"/>
    </location>
</feature>
<evidence type="ECO:0000256" key="1">
    <source>
        <dbReference type="SAM" id="MobiDB-lite"/>
    </source>
</evidence>
<keyword evidence="2" id="KW-0812">Transmembrane</keyword>
<keyword evidence="2" id="KW-0472">Membrane</keyword>
<evidence type="ECO:0000313" key="4">
    <source>
        <dbReference type="Proteomes" id="UP001054902"/>
    </source>
</evidence>
<dbReference type="AlphaFoldDB" id="A0AAD3H670"/>